<evidence type="ECO:0000313" key="1">
    <source>
        <dbReference type="EMBL" id="JAE10305.1"/>
    </source>
</evidence>
<organism evidence="1">
    <name type="scientific">Arundo donax</name>
    <name type="common">Giant reed</name>
    <name type="synonym">Donax arundinaceus</name>
    <dbReference type="NCBI Taxonomy" id="35708"/>
    <lineage>
        <taxon>Eukaryota</taxon>
        <taxon>Viridiplantae</taxon>
        <taxon>Streptophyta</taxon>
        <taxon>Embryophyta</taxon>
        <taxon>Tracheophyta</taxon>
        <taxon>Spermatophyta</taxon>
        <taxon>Magnoliopsida</taxon>
        <taxon>Liliopsida</taxon>
        <taxon>Poales</taxon>
        <taxon>Poaceae</taxon>
        <taxon>PACMAD clade</taxon>
        <taxon>Arundinoideae</taxon>
        <taxon>Arundineae</taxon>
        <taxon>Arundo</taxon>
    </lineage>
</organism>
<accession>A0A0A9FB87</accession>
<protein>
    <submittedName>
        <fullName evidence="1">Uncharacterized protein</fullName>
    </submittedName>
</protein>
<reference evidence="1" key="2">
    <citation type="journal article" date="2015" name="Data Brief">
        <title>Shoot transcriptome of the giant reed, Arundo donax.</title>
        <authorList>
            <person name="Barrero R.A."/>
            <person name="Guerrero F.D."/>
            <person name="Moolhuijzen P."/>
            <person name="Goolsby J.A."/>
            <person name="Tidwell J."/>
            <person name="Bellgard S.E."/>
            <person name="Bellgard M.I."/>
        </authorList>
    </citation>
    <scope>NUCLEOTIDE SEQUENCE</scope>
    <source>
        <tissue evidence="1">Shoot tissue taken approximately 20 cm above the soil surface</tissue>
    </source>
</reference>
<name>A0A0A9FB87_ARUDO</name>
<dbReference type="EMBL" id="GBRH01187591">
    <property type="protein sequence ID" value="JAE10305.1"/>
    <property type="molecule type" value="Transcribed_RNA"/>
</dbReference>
<sequence length="22" mass="2634">MVVRCIHRLRSPMDFGDLFRNA</sequence>
<dbReference type="AlphaFoldDB" id="A0A0A9FB87"/>
<reference evidence="1" key="1">
    <citation type="submission" date="2014-09" db="EMBL/GenBank/DDBJ databases">
        <authorList>
            <person name="Magalhaes I.L.F."/>
            <person name="Oliveira U."/>
            <person name="Santos F.R."/>
            <person name="Vidigal T.H.D.A."/>
            <person name="Brescovit A.D."/>
            <person name="Santos A.J."/>
        </authorList>
    </citation>
    <scope>NUCLEOTIDE SEQUENCE</scope>
    <source>
        <tissue evidence="1">Shoot tissue taken approximately 20 cm above the soil surface</tissue>
    </source>
</reference>
<proteinExistence type="predicted"/>